<evidence type="ECO:0000313" key="2">
    <source>
        <dbReference type="Proteomes" id="UP000777935"/>
    </source>
</evidence>
<sequence length="52" mass="6473">MLTVIADAMMVATRNKRHDLSLDYDERRRRREENRKADAEFLRRWNKYTGMW</sequence>
<reference evidence="1 2" key="1">
    <citation type="submission" date="2020-06" db="EMBL/GenBank/DDBJ databases">
        <title>Sulfitobacter algicola sp. nov., isolated from green algae.</title>
        <authorList>
            <person name="Wang C."/>
        </authorList>
    </citation>
    <scope>NUCLEOTIDE SEQUENCE [LARGE SCALE GENOMIC DNA]</scope>
    <source>
        <strain evidence="1 2">1151</strain>
    </source>
</reference>
<dbReference type="Proteomes" id="UP000777935">
    <property type="component" value="Unassembled WGS sequence"/>
</dbReference>
<accession>A0ABX2IUN7</accession>
<comment type="caution">
    <text evidence="1">The sequence shown here is derived from an EMBL/GenBank/DDBJ whole genome shotgun (WGS) entry which is preliminary data.</text>
</comment>
<name>A0ABX2IUN7_9RHOB</name>
<evidence type="ECO:0000313" key="1">
    <source>
        <dbReference type="EMBL" id="NSX53991.1"/>
    </source>
</evidence>
<gene>
    <name evidence="1" type="ORF">HRQ87_04160</name>
</gene>
<dbReference type="EMBL" id="JABUFE010000002">
    <property type="protein sequence ID" value="NSX53991.1"/>
    <property type="molecule type" value="Genomic_DNA"/>
</dbReference>
<dbReference type="RefSeq" id="WP_174135562.1">
    <property type="nucleotide sequence ID" value="NZ_JABUFE010000002.1"/>
</dbReference>
<protein>
    <submittedName>
        <fullName evidence="1">Uncharacterized protein</fullName>
    </submittedName>
</protein>
<organism evidence="1 2">
    <name type="scientific">Parasulfitobacter algicola</name>
    <dbReference type="NCBI Taxonomy" id="2614809"/>
    <lineage>
        <taxon>Bacteria</taxon>
        <taxon>Pseudomonadati</taxon>
        <taxon>Pseudomonadota</taxon>
        <taxon>Alphaproteobacteria</taxon>
        <taxon>Rhodobacterales</taxon>
        <taxon>Roseobacteraceae</taxon>
        <taxon>Parasulfitobacter</taxon>
    </lineage>
</organism>
<proteinExistence type="predicted"/>
<keyword evidence="2" id="KW-1185">Reference proteome</keyword>